<organism evidence="3 4">
    <name type="scientific">Nonomuraea guangzhouensis</name>
    <dbReference type="NCBI Taxonomy" id="1291555"/>
    <lineage>
        <taxon>Bacteria</taxon>
        <taxon>Bacillati</taxon>
        <taxon>Actinomycetota</taxon>
        <taxon>Actinomycetes</taxon>
        <taxon>Streptosporangiales</taxon>
        <taxon>Streptosporangiaceae</taxon>
        <taxon>Nonomuraea</taxon>
    </lineage>
</organism>
<accession>A0ABW4G5T1</accession>
<sequence>MNENIILVTGATGTQGGAAARELLAAGWRVRALVRDPAVASARALADAGAEPVRGDMGDRASLDAAAHGVYGVFSVQPTLGYPGTPPDFTIGDEIRMGRNVADAAAAAGVRHFVYTSVGSADRDHGIRRWESKLELERHARGLGLPTTFLRPVRFMENQVDLRLGVRNGVLTDVIHPDVPVQLIAATDIGAFAALAFSHPDEYMGAALELAGDQLTMTEIVAAMEQAIGQPIAYQAIPREALLNKDPDALAGYEFANHGGGWHADIPALRKAHPGLMDFATWLTREGTAKFTAGQLPDTAG</sequence>
<dbReference type="InterPro" id="IPR051164">
    <property type="entry name" value="NmrA-like_oxidored"/>
</dbReference>
<comment type="caution">
    <text evidence="3">The sequence shown here is derived from an EMBL/GenBank/DDBJ whole genome shotgun (WGS) entry which is preliminary data.</text>
</comment>
<gene>
    <name evidence="3" type="ORF">ACFSJ0_13435</name>
</gene>
<evidence type="ECO:0000256" key="1">
    <source>
        <dbReference type="ARBA" id="ARBA00022857"/>
    </source>
</evidence>
<proteinExistence type="predicted"/>
<dbReference type="CDD" id="cd05251">
    <property type="entry name" value="NmrA_like_SDR_a"/>
    <property type="match status" value="1"/>
</dbReference>
<keyword evidence="4" id="KW-1185">Reference proteome</keyword>
<evidence type="ECO:0000259" key="2">
    <source>
        <dbReference type="Pfam" id="PF05368"/>
    </source>
</evidence>
<dbReference type="Pfam" id="PF05368">
    <property type="entry name" value="NmrA"/>
    <property type="match status" value="1"/>
</dbReference>
<evidence type="ECO:0000313" key="3">
    <source>
        <dbReference type="EMBL" id="MFD1538049.1"/>
    </source>
</evidence>
<dbReference type="Proteomes" id="UP001597097">
    <property type="component" value="Unassembled WGS sequence"/>
</dbReference>
<dbReference type="EMBL" id="JBHUCM010000012">
    <property type="protein sequence ID" value="MFD1538049.1"/>
    <property type="molecule type" value="Genomic_DNA"/>
</dbReference>
<feature type="domain" description="NmrA-like" evidence="2">
    <location>
        <begin position="4"/>
        <end position="244"/>
    </location>
</feature>
<evidence type="ECO:0000313" key="4">
    <source>
        <dbReference type="Proteomes" id="UP001597097"/>
    </source>
</evidence>
<dbReference type="PANTHER" id="PTHR42748">
    <property type="entry name" value="NITROGEN METABOLITE REPRESSION PROTEIN NMRA FAMILY MEMBER"/>
    <property type="match status" value="1"/>
</dbReference>
<reference evidence="4" key="1">
    <citation type="journal article" date="2019" name="Int. J. Syst. Evol. Microbiol.">
        <title>The Global Catalogue of Microorganisms (GCM) 10K type strain sequencing project: providing services to taxonomists for standard genome sequencing and annotation.</title>
        <authorList>
            <consortium name="The Broad Institute Genomics Platform"/>
            <consortium name="The Broad Institute Genome Sequencing Center for Infectious Disease"/>
            <person name="Wu L."/>
            <person name="Ma J."/>
        </authorList>
    </citation>
    <scope>NUCLEOTIDE SEQUENCE [LARGE SCALE GENOMIC DNA]</scope>
    <source>
        <strain evidence="4">CGMCC 1.15399</strain>
    </source>
</reference>
<protein>
    <submittedName>
        <fullName evidence="3">NmrA/HSCARG family protein</fullName>
    </submittedName>
</protein>
<dbReference type="RefSeq" id="WP_219531114.1">
    <property type="nucleotide sequence ID" value="NZ_JAHKRM010000010.1"/>
</dbReference>
<dbReference type="InterPro" id="IPR008030">
    <property type="entry name" value="NmrA-like"/>
</dbReference>
<dbReference type="PANTHER" id="PTHR42748:SF7">
    <property type="entry name" value="NMRA LIKE REDOX SENSOR 1-RELATED"/>
    <property type="match status" value="1"/>
</dbReference>
<name>A0ABW4G5T1_9ACTN</name>
<keyword evidence="1" id="KW-0521">NADP</keyword>